<dbReference type="Pfam" id="PF20204">
    <property type="entry name" value="DUF6566"/>
    <property type="match status" value="1"/>
</dbReference>
<dbReference type="Gene3D" id="3.30.160.350">
    <property type="match status" value="1"/>
</dbReference>
<organism evidence="2 3">
    <name type="scientific">Caballeronia calidae</name>
    <dbReference type="NCBI Taxonomy" id="1777139"/>
    <lineage>
        <taxon>Bacteria</taxon>
        <taxon>Pseudomonadati</taxon>
        <taxon>Pseudomonadota</taxon>
        <taxon>Betaproteobacteria</taxon>
        <taxon>Burkholderiales</taxon>
        <taxon>Burkholderiaceae</taxon>
        <taxon>Caballeronia</taxon>
    </lineage>
</organism>
<dbReference type="InterPro" id="IPR046696">
    <property type="entry name" value="DUF6566"/>
</dbReference>
<feature type="domain" description="DUF6566" evidence="1">
    <location>
        <begin position="1"/>
        <end position="74"/>
    </location>
</feature>
<name>A0A158CFV0_9BURK</name>
<proteinExistence type="predicted"/>
<sequence>MESAFDVYAGFEISVATRRNERGAWVADVNVSRDGQAAFAPWPETVQPEWRTADEAVRDGIERARRMIRQHLDGSDVHSWVVTRRHAQTWFITETERSSGHTFTPGN</sequence>
<dbReference type="OrthoDB" id="8928268at2"/>
<dbReference type="Proteomes" id="UP000071859">
    <property type="component" value="Unassembled WGS sequence"/>
</dbReference>
<dbReference type="RefSeq" id="WP_062607056.1">
    <property type="nucleotide sequence ID" value="NZ_FCOX02000019.1"/>
</dbReference>
<comment type="caution">
    <text evidence="2">The sequence shown here is derived from an EMBL/GenBank/DDBJ whole genome shotgun (WGS) entry which is preliminary data.</text>
</comment>
<dbReference type="EMBL" id="FCOX02000019">
    <property type="protein sequence ID" value="SAK81141.1"/>
    <property type="molecule type" value="Genomic_DNA"/>
</dbReference>
<evidence type="ECO:0000313" key="3">
    <source>
        <dbReference type="Proteomes" id="UP000071859"/>
    </source>
</evidence>
<evidence type="ECO:0000259" key="1">
    <source>
        <dbReference type="Pfam" id="PF20204"/>
    </source>
</evidence>
<evidence type="ECO:0000313" key="2">
    <source>
        <dbReference type="EMBL" id="SAK81141.1"/>
    </source>
</evidence>
<keyword evidence="3" id="KW-1185">Reference proteome</keyword>
<gene>
    <name evidence="2" type="ORF">AWB78_03893</name>
</gene>
<accession>A0A158CFV0</accession>
<protein>
    <recommendedName>
        <fullName evidence="1">DUF6566 domain-containing protein</fullName>
    </recommendedName>
</protein>
<dbReference type="AlphaFoldDB" id="A0A158CFV0"/>
<reference evidence="2" key="1">
    <citation type="submission" date="2016-01" db="EMBL/GenBank/DDBJ databases">
        <authorList>
            <person name="Peeters C."/>
        </authorList>
    </citation>
    <scope>NUCLEOTIDE SEQUENCE</scope>
    <source>
        <strain evidence="2">LMG 29321</strain>
    </source>
</reference>